<dbReference type="EMBL" id="ML977180">
    <property type="protein sequence ID" value="KAF1982858.1"/>
    <property type="molecule type" value="Genomic_DNA"/>
</dbReference>
<dbReference type="GO" id="GO:0018506">
    <property type="term" value="F:maleylacetate reductase activity"/>
    <property type="evidence" value="ECO:0007669"/>
    <property type="project" value="InterPro"/>
</dbReference>
<proteinExistence type="inferred from homology"/>
<sequence length="280" mass="29963">MSDFVYTTAPSRVIFGTETLIKLPEVLSRQGSKAAVILCTPQQTDLAARVQILIEDTAVGVFKEATMHTPTDMIQKALSYASGQKADCIISAGGGSTIGLEKAISIRTGLPHICIPTTYAGSEMTPILGETVNGLKPTRRDPKILPGTVIYDDPVARYSALYGSWLCGICLGNTTIALHHKLCHTLGGSFDLAHAETHAIVLPHALAYNAPYIPDVMATLADAIPGSEGDAVRGLNVLLRRLGVKRALRDFGVREEDVERAARIATENPYGNPRPAEFEG</sequence>
<dbReference type="CDD" id="cd08177">
    <property type="entry name" value="MAR"/>
    <property type="match status" value="1"/>
</dbReference>
<feature type="domain" description="Fe-containing alcohol dehydrogenase-like C-terminal" evidence="5">
    <location>
        <begin position="153"/>
        <end position="277"/>
    </location>
</feature>
<evidence type="ECO:0000259" key="4">
    <source>
        <dbReference type="Pfam" id="PF00465"/>
    </source>
</evidence>
<comment type="similarity">
    <text evidence="1">Belongs to the iron-containing alcohol dehydrogenase family.</text>
</comment>
<protein>
    <submittedName>
        <fullName evidence="6">Dehydroquinate synthase-like protein</fullName>
    </submittedName>
</protein>
<gene>
    <name evidence="6" type="ORF">K402DRAFT_466471</name>
</gene>
<feature type="domain" description="Alcohol dehydrogenase iron-type/glycerol dehydrogenase GldA" evidence="4">
    <location>
        <begin position="10"/>
        <end position="152"/>
    </location>
</feature>
<dbReference type="OrthoDB" id="3360544at2759"/>
<name>A0A6G1GQ44_9PEZI</name>
<dbReference type="GO" id="GO:0046872">
    <property type="term" value="F:metal ion binding"/>
    <property type="evidence" value="ECO:0007669"/>
    <property type="project" value="InterPro"/>
</dbReference>
<evidence type="ECO:0000313" key="7">
    <source>
        <dbReference type="Proteomes" id="UP000800041"/>
    </source>
</evidence>
<dbReference type="Proteomes" id="UP000800041">
    <property type="component" value="Unassembled WGS sequence"/>
</dbReference>
<evidence type="ECO:0000256" key="2">
    <source>
        <dbReference type="ARBA" id="ARBA00023002"/>
    </source>
</evidence>
<reference evidence="6" key="1">
    <citation type="journal article" date="2020" name="Stud. Mycol.">
        <title>101 Dothideomycetes genomes: a test case for predicting lifestyles and emergence of pathogens.</title>
        <authorList>
            <person name="Haridas S."/>
            <person name="Albert R."/>
            <person name="Binder M."/>
            <person name="Bloem J."/>
            <person name="Labutti K."/>
            <person name="Salamov A."/>
            <person name="Andreopoulos B."/>
            <person name="Baker S."/>
            <person name="Barry K."/>
            <person name="Bills G."/>
            <person name="Bluhm B."/>
            <person name="Cannon C."/>
            <person name="Castanera R."/>
            <person name="Culley D."/>
            <person name="Daum C."/>
            <person name="Ezra D."/>
            <person name="Gonzalez J."/>
            <person name="Henrissat B."/>
            <person name="Kuo A."/>
            <person name="Liang C."/>
            <person name="Lipzen A."/>
            <person name="Lutzoni F."/>
            <person name="Magnuson J."/>
            <person name="Mondo S."/>
            <person name="Nolan M."/>
            <person name="Ohm R."/>
            <person name="Pangilinan J."/>
            <person name="Park H.-J."/>
            <person name="Ramirez L."/>
            <person name="Alfaro M."/>
            <person name="Sun H."/>
            <person name="Tritt A."/>
            <person name="Yoshinaga Y."/>
            <person name="Zwiers L.-H."/>
            <person name="Turgeon B."/>
            <person name="Goodwin S."/>
            <person name="Spatafora J."/>
            <person name="Crous P."/>
            <person name="Grigoriev I."/>
        </authorList>
    </citation>
    <scope>NUCLEOTIDE SEQUENCE</scope>
    <source>
        <strain evidence="6">CBS 113979</strain>
    </source>
</reference>
<keyword evidence="3" id="KW-0520">NAD</keyword>
<dbReference type="AlphaFoldDB" id="A0A6G1GQ44"/>
<dbReference type="PANTHER" id="PTHR11496">
    <property type="entry name" value="ALCOHOL DEHYDROGENASE"/>
    <property type="match status" value="1"/>
</dbReference>
<evidence type="ECO:0000256" key="1">
    <source>
        <dbReference type="ARBA" id="ARBA00007358"/>
    </source>
</evidence>
<evidence type="ECO:0000259" key="5">
    <source>
        <dbReference type="Pfam" id="PF25137"/>
    </source>
</evidence>
<dbReference type="InterPro" id="IPR034786">
    <property type="entry name" value="MAR"/>
</dbReference>
<dbReference type="Pfam" id="PF25137">
    <property type="entry name" value="ADH_Fe_C"/>
    <property type="match status" value="1"/>
</dbReference>
<dbReference type="InterPro" id="IPR056798">
    <property type="entry name" value="ADH_Fe_C"/>
</dbReference>
<organism evidence="6 7">
    <name type="scientific">Aulographum hederae CBS 113979</name>
    <dbReference type="NCBI Taxonomy" id="1176131"/>
    <lineage>
        <taxon>Eukaryota</taxon>
        <taxon>Fungi</taxon>
        <taxon>Dikarya</taxon>
        <taxon>Ascomycota</taxon>
        <taxon>Pezizomycotina</taxon>
        <taxon>Dothideomycetes</taxon>
        <taxon>Pleosporomycetidae</taxon>
        <taxon>Aulographales</taxon>
        <taxon>Aulographaceae</taxon>
    </lineage>
</organism>
<evidence type="ECO:0000313" key="6">
    <source>
        <dbReference type="EMBL" id="KAF1982858.1"/>
    </source>
</evidence>
<dbReference type="PANTHER" id="PTHR11496:SF102">
    <property type="entry name" value="ALCOHOL DEHYDROGENASE 4"/>
    <property type="match status" value="1"/>
</dbReference>
<dbReference type="GO" id="GO:0004022">
    <property type="term" value="F:alcohol dehydrogenase (NAD+) activity"/>
    <property type="evidence" value="ECO:0007669"/>
    <property type="project" value="TreeGrafter"/>
</dbReference>
<dbReference type="InterPro" id="IPR001670">
    <property type="entry name" value="ADH_Fe/GldA"/>
</dbReference>
<dbReference type="InterPro" id="IPR039697">
    <property type="entry name" value="Alcohol_dehydrogenase_Fe"/>
</dbReference>
<dbReference type="Pfam" id="PF00465">
    <property type="entry name" value="Fe-ADH"/>
    <property type="match status" value="1"/>
</dbReference>
<dbReference type="Gene3D" id="3.40.50.1970">
    <property type="match status" value="1"/>
</dbReference>
<accession>A0A6G1GQ44</accession>
<dbReference type="SUPFAM" id="SSF56796">
    <property type="entry name" value="Dehydroquinate synthase-like"/>
    <property type="match status" value="1"/>
</dbReference>
<keyword evidence="7" id="KW-1185">Reference proteome</keyword>
<evidence type="ECO:0000256" key="3">
    <source>
        <dbReference type="ARBA" id="ARBA00023027"/>
    </source>
</evidence>
<keyword evidence="2" id="KW-0560">Oxidoreductase</keyword>